<dbReference type="PANTHER" id="PTHR21137:SF35">
    <property type="entry name" value="ODORANT RECEPTOR 19A-RELATED"/>
    <property type="match status" value="1"/>
</dbReference>
<evidence type="ECO:0000256" key="8">
    <source>
        <dbReference type="ARBA" id="ARBA00023170"/>
    </source>
</evidence>
<evidence type="ECO:0000313" key="11">
    <source>
        <dbReference type="EMBL" id="AIT71978.1"/>
    </source>
</evidence>
<evidence type="ECO:0000256" key="7">
    <source>
        <dbReference type="ARBA" id="ARBA00023136"/>
    </source>
</evidence>
<keyword evidence="8 10" id="KW-0675">Receptor</keyword>
<keyword evidence="2" id="KW-1003">Cell membrane</keyword>
<feature type="transmembrane region" description="Helical" evidence="10">
    <location>
        <begin position="200"/>
        <end position="220"/>
    </location>
</feature>
<dbReference type="GO" id="GO:0004984">
    <property type="term" value="F:olfactory receptor activity"/>
    <property type="evidence" value="ECO:0007669"/>
    <property type="project" value="InterPro"/>
</dbReference>
<evidence type="ECO:0000256" key="6">
    <source>
        <dbReference type="ARBA" id="ARBA00022989"/>
    </source>
</evidence>
<evidence type="ECO:0000256" key="10">
    <source>
        <dbReference type="RuleBase" id="RU351113"/>
    </source>
</evidence>
<name>A0A097IYG8_9NEOP</name>
<dbReference type="AlphaFoldDB" id="A0A097IYG8"/>
<keyword evidence="6 10" id="KW-1133">Transmembrane helix</keyword>
<evidence type="ECO:0000256" key="3">
    <source>
        <dbReference type="ARBA" id="ARBA00022606"/>
    </source>
</evidence>
<dbReference type="PANTHER" id="PTHR21137">
    <property type="entry name" value="ODORANT RECEPTOR"/>
    <property type="match status" value="1"/>
</dbReference>
<dbReference type="GO" id="GO:0005549">
    <property type="term" value="F:odorant binding"/>
    <property type="evidence" value="ECO:0007669"/>
    <property type="project" value="InterPro"/>
</dbReference>
<reference evidence="11" key="1">
    <citation type="journal article" date="2014" name="J. Mol. Evol.">
        <title>Pheromone Receptor Evolution in the Cryptic Leafroller Species, Ctenopseustis obliquana and C. herana.</title>
        <authorList>
            <person name="Steinwender B."/>
            <person name="Thrimawithana A.H."/>
            <person name="Crowhurst R.N."/>
            <person name="Newcomb R.D."/>
        </authorList>
    </citation>
    <scope>NUCLEOTIDE SEQUENCE</scope>
</reference>
<feature type="transmembrane region" description="Helical" evidence="10">
    <location>
        <begin position="284"/>
        <end position="305"/>
    </location>
</feature>
<evidence type="ECO:0000256" key="2">
    <source>
        <dbReference type="ARBA" id="ARBA00022475"/>
    </source>
</evidence>
<evidence type="ECO:0000256" key="5">
    <source>
        <dbReference type="ARBA" id="ARBA00022725"/>
    </source>
</evidence>
<evidence type="ECO:0000256" key="9">
    <source>
        <dbReference type="ARBA" id="ARBA00023224"/>
    </source>
</evidence>
<keyword evidence="3 10" id="KW-0716">Sensory transduction</keyword>
<proteinExistence type="evidence at transcript level"/>
<feature type="transmembrane region" description="Helical" evidence="10">
    <location>
        <begin position="317"/>
        <end position="334"/>
    </location>
</feature>
<dbReference type="EMBL" id="KM655528">
    <property type="protein sequence ID" value="AIT71978.1"/>
    <property type="molecule type" value="mRNA"/>
</dbReference>
<dbReference type="GO" id="GO:0005886">
    <property type="term" value="C:plasma membrane"/>
    <property type="evidence" value="ECO:0007669"/>
    <property type="project" value="UniProtKB-SubCell"/>
</dbReference>
<keyword evidence="9 10" id="KW-0807">Transducer</keyword>
<feature type="transmembrane region" description="Helical" evidence="10">
    <location>
        <begin position="63"/>
        <end position="85"/>
    </location>
</feature>
<feature type="transmembrane region" description="Helical" evidence="10">
    <location>
        <begin position="35"/>
        <end position="57"/>
    </location>
</feature>
<accession>A0A097IYG8</accession>
<protein>
    <recommendedName>
        <fullName evidence="10">Odorant receptor</fullName>
    </recommendedName>
</protein>
<evidence type="ECO:0000256" key="1">
    <source>
        <dbReference type="ARBA" id="ARBA00004651"/>
    </source>
</evidence>
<dbReference type="Pfam" id="PF02949">
    <property type="entry name" value="7tm_6"/>
    <property type="match status" value="1"/>
</dbReference>
<keyword evidence="5 10" id="KW-0552">Olfaction</keyword>
<feature type="transmembrane region" description="Helical" evidence="10">
    <location>
        <begin position="374"/>
        <end position="393"/>
    </location>
</feature>
<dbReference type="GO" id="GO:0007165">
    <property type="term" value="P:signal transduction"/>
    <property type="evidence" value="ECO:0007669"/>
    <property type="project" value="UniProtKB-KW"/>
</dbReference>
<organism evidence="11">
    <name type="scientific">Ctenopseustis obliquana</name>
    <name type="common">brownheaded leafroller</name>
    <dbReference type="NCBI Taxonomy" id="65030"/>
    <lineage>
        <taxon>Eukaryota</taxon>
        <taxon>Metazoa</taxon>
        <taxon>Ecdysozoa</taxon>
        <taxon>Arthropoda</taxon>
        <taxon>Hexapoda</taxon>
        <taxon>Insecta</taxon>
        <taxon>Pterygota</taxon>
        <taxon>Neoptera</taxon>
        <taxon>Endopterygota</taxon>
        <taxon>Lepidoptera</taxon>
        <taxon>Glossata</taxon>
        <taxon>Ditrysia</taxon>
        <taxon>Tortricoidea</taxon>
        <taxon>Tortricidae</taxon>
        <taxon>Tortricinae</taxon>
        <taxon>Ctenopseustis</taxon>
    </lineage>
</organism>
<comment type="similarity">
    <text evidence="10">Belongs to the insect chemoreceptor superfamily. Heteromeric odorant receptor channel (TC 1.A.69) family.</text>
</comment>
<keyword evidence="4 10" id="KW-0812">Transmembrane</keyword>
<keyword evidence="7 10" id="KW-0472">Membrane</keyword>
<comment type="subcellular location">
    <subcellularLocation>
        <location evidence="1 10">Cell membrane</location>
        <topology evidence="1 10">Multi-pass membrane protein</topology>
    </subcellularLocation>
</comment>
<dbReference type="InterPro" id="IPR004117">
    <property type="entry name" value="7tm6_olfct_rcpt"/>
</dbReference>
<feature type="transmembrane region" description="Helical" evidence="10">
    <location>
        <begin position="140"/>
        <end position="158"/>
    </location>
</feature>
<evidence type="ECO:0000256" key="4">
    <source>
        <dbReference type="ARBA" id="ARBA00022692"/>
    </source>
</evidence>
<sequence length="410" mass="47252">MEETIRAFHGVLSVAGVTIYAKDTPDSKLWLTLQIFNVIVGLFTIVFTTCFVVINVSDILVCIQGACIWTTGLIMFISFGVCLVFRKQFRLFLIEMGFKDAMLEMPLIKYVLKLEQGERLNELKGMVIKSQEKLLKLTRVLLKTYVGSVWLCASLYLSDSVYQMIVRKDDSLRLMGFDMWIPWSLHNFNVYIATFAFNAYSGYLCCIAYPGLQLTIIMLVGQTIRQLRILTFILLNLDELVLEIVGQRGENWQQHCTEILTQCVDHYIKIKRFSNKLNVICQPFYLALILDAILLVCVCSVKIAISDKSSPDTIKYYVHEFCFILVVLMFCLLGQQVENESQKLEAAVTEKWYIFDRTHKVNVRIFKMALSQRMPIYIFGSITLSAPTFTWFLRTGMSFFTLVMSVFDEN</sequence>